<dbReference type="InterPro" id="IPR025736">
    <property type="entry name" value="PucR_C-HTH_dom"/>
</dbReference>
<dbReference type="Gene3D" id="1.10.10.2840">
    <property type="entry name" value="PucR C-terminal helix-turn-helix domain"/>
    <property type="match status" value="1"/>
</dbReference>
<organism evidence="4 6">
    <name type="scientific">Rhodococcus opacus</name>
    <name type="common">Nocardia opaca</name>
    <dbReference type="NCBI Taxonomy" id="37919"/>
    <lineage>
        <taxon>Bacteria</taxon>
        <taxon>Bacillati</taxon>
        <taxon>Actinomycetota</taxon>
        <taxon>Actinomycetes</taxon>
        <taxon>Mycobacteriales</taxon>
        <taxon>Nocardiaceae</taxon>
        <taxon>Rhodococcus</taxon>
    </lineage>
</organism>
<dbReference type="Pfam" id="PF07905">
    <property type="entry name" value="PucR"/>
    <property type="match status" value="1"/>
</dbReference>
<protein>
    <submittedName>
        <fullName evidence="4">PucR family transcriptional regulator ligand-binding domain-containing protein</fullName>
    </submittedName>
</protein>
<dbReference type="RefSeq" id="WP_054246868.1">
    <property type="nucleotide sequence ID" value="NZ_CP072193.1"/>
</dbReference>
<dbReference type="EMBL" id="JAPWIS010000014">
    <property type="protein sequence ID" value="MCZ4586917.1"/>
    <property type="molecule type" value="Genomic_DNA"/>
</dbReference>
<name>A0AAX3Y4T2_RHOOP</name>
<reference evidence="4" key="2">
    <citation type="submission" date="2023-07" db="EMBL/GenBank/DDBJ databases">
        <title>Genomic analysis of Rhodococcus opacus VOC-14 with glycol ethers degradation activity.</title>
        <authorList>
            <person name="Narkevich D.A."/>
            <person name="Hlushen A.M."/>
            <person name="Akhremchuk A.E."/>
            <person name="Sikolenko M.A."/>
            <person name="Valentovich L.N."/>
        </authorList>
    </citation>
    <scope>NUCLEOTIDE SEQUENCE</scope>
    <source>
        <strain evidence="4">VOC-14</strain>
    </source>
</reference>
<feature type="domain" description="PucR C-terminal helix-turn-helix" evidence="2">
    <location>
        <begin position="419"/>
        <end position="475"/>
    </location>
</feature>
<evidence type="ECO:0000259" key="2">
    <source>
        <dbReference type="Pfam" id="PF13556"/>
    </source>
</evidence>
<evidence type="ECO:0000259" key="1">
    <source>
        <dbReference type="Pfam" id="PF07905"/>
    </source>
</evidence>
<evidence type="ECO:0000313" key="3">
    <source>
        <dbReference type="EMBL" id="MCZ4586917.1"/>
    </source>
</evidence>
<proteinExistence type="predicted"/>
<gene>
    <name evidence="3" type="ORF">O4328_25055</name>
    <name evidence="4" type="ORF">Q5707_20080</name>
</gene>
<dbReference type="EMBL" id="CP130953">
    <property type="protein sequence ID" value="WLF44282.1"/>
    <property type="molecule type" value="Genomic_DNA"/>
</dbReference>
<dbReference type="AlphaFoldDB" id="A0AAX3Y4T2"/>
<dbReference type="PANTHER" id="PTHR33744">
    <property type="entry name" value="CARBOHYDRATE DIACID REGULATOR"/>
    <property type="match status" value="1"/>
</dbReference>
<evidence type="ECO:0000313" key="6">
    <source>
        <dbReference type="Proteomes" id="UP001231166"/>
    </source>
</evidence>
<evidence type="ECO:0000313" key="4">
    <source>
        <dbReference type="EMBL" id="WLF44282.1"/>
    </source>
</evidence>
<keyword evidence="5" id="KW-1185">Reference proteome</keyword>
<dbReference type="InterPro" id="IPR051448">
    <property type="entry name" value="CdaR-like_regulators"/>
</dbReference>
<accession>A0AAX3Y4T2</accession>
<dbReference type="PANTHER" id="PTHR33744:SF1">
    <property type="entry name" value="DNA-BINDING TRANSCRIPTIONAL ACTIVATOR ADER"/>
    <property type="match status" value="1"/>
</dbReference>
<reference evidence="3" key="1">
    <citation type="submission" date="2022-12" db="EMBL/GenBank/DDBJ databases">
        <authorList>
            <person name="Krivoruchko A.V."/>
            <person name="Elkin A."/>
        </authorList>
    </citation>
    <scope>NUCLEOTIDE SEQUENCE</scope>
    <source>
        <strain evidence="3">IEGM 249</strain>
    </source>
</reference>
<dbReference type="Proteomes" id="UP001066327">
    <property type="component" value="Unassembled WGS sequence"/>
</dbReference>
<dbReference type="Pfam" id="PF13556">
    <property type="entry name" value="HTH_30"/>
    <property type="match status" value="1"/>
</dbReference>
<dbReference type="Proteomes" id="UP001231166">
    <property type="component" value="Chromosome"/>
</dbReference>
<dbReference type="InterPro" id="IPR042070">
    <property type="entry name" value="PucR_C-HTH_sf"/>
</dbReference>
<sequence>MISVDQLAAIPSLGLQYLAGESGGARLVTWAHACDLPDPWLWFEHGDLVMTTGGGLPRGDTEQSEWMAHLIDSQVSALVIARGPGTPDVTPALLEVAESRGFPVLSASFDLQFVALARTVIESAVESERQRLSSITRLYDVYWQALHARGTFGDRISALEGTTGWALEVRDHGAGGEVIVSGRLALHQRSGHADPAADRVEIPIPGAGEVVLSASPGRVPVNDRPLLQHLGGLIALELEHDAAQRDRLRASGADLLVGLLDETITFAAVWPELRHRGMTNGVVVACWSTPNADPLHHETIHRQVCLQQYAPLLLPRAALLIAVVPRDLDLLATINTKLAPDCAVGVSSALTANSSVAEAARQAQLAVARAHEQDQTVNVYGEDIDDVGFLPRSMEDTRRLVRTTLGPLIAHDKSNEGELVTSVRVFLRNDGAWQKSADELKIHRQTLVYRLRRVEQLTGLKPTSTEGSAMFWLALSGAERAKLDLDELID</sequence>
<dbReference type="InterPro" id="IPR012914">
    <property type="entry name" value="PucR_dom"/>
</dbReference>
<feature type="domain" description="Purine catabolism PurC-like" evidence="1">
    <location>
        <begin position="8"/>
        <end position="122"/>
    </location>
</feature>
<evidence type="ECO:0000313" key="5">
    <source>
        <dbReference type="Proteomes" id="UP001066327"/>
    </source>
</evidence>